<keyword evidence="3 5" id="KW-0055">Arginine biosynthesis</keyword>
<keyword evidence="5" id="KW-0963">Cytoplasm</keyword>
<dbReference type="RefSeq" id="WP_107561862.1">
    <property type="nucleotide sequence ID" value="NZ_NVQC01000017.1"/>
</dbReference>
<dbReference type="Pfam" id="PF00206">
    <property type="entry name" value="Lyase_1"/>
    <property type="match status" value="1"/>
</dbReference>
<comment type="catalytic activity">
    <reaction evidence="5">
        <text>2-(N(omega)-L-arginino)succinate = fumarate + L-arginine</text>
        <dbReference type="Rhea" id="RHEA:24020"/>
        <dbReference type="ChEBI" id="CHEBI:29806"/>
        <dbReference type="ChEBI" id="CHEBI:32682"/>
        <dbReference type="ChEBI" id="CHEBI:57472"/>
        <dbReference type="EC" id="4.3.2.1"/>
    </reaction>
</comment>
<dbReference type="InterPro" id="IPR024083">
    <property type="entry name" value="Fumarase/histidase_N"/>
</dbReference>
<dbReference type="EMBL" id="NVQC01000017">
    <property type="protein sequence ID" value="PTL36114.1"/>
    <property type="molecule type" value="Genomic_DNA"/>
</dbReference>
<dbReference type="PRINTS" id="PR00145">
    <property type="entry name" value="ARGSUCLYASE"/>
</dbReference>
<dbReference type="NCBIfam" id="TIGR00838">
    <property type="entry name" value="argH"/>
    <property type="match status" value="1"/>
</dbReference>
<dbReference type="InterPro" id="IPR020557">
    <property type="entry name" value="Fumarate_lyase_CS"/>
</dbReference>
<evidence type="ECO:0000256" key="5">
    <source>
        <dbReference type="HAMAP-Rule" id="MF_00006"/>
    </source>
</evidence>
<feature type="domain" description="Argininosuccinate lyase C-terminal" evidence="7">
    <location>
        <begin position="370"/>
        <end position="438"/>
    </location>
</feature>
<dbReference type="OrthoDB" id="9769623at2"/>
<comment type="caution">
    <text evidence="8">The sequence shown here is derived from an EMBL/GenBank/DDBJ whole genome shotgun (WGS) entry which is preliminary data.</text>
</comment>
<evidence type="ECO:0000256" key="4">
    <source>
        <dbReference type="ARBA" id="ARBA00022605"/>
    </source>
</evidence>
<evidence type="ECO:0000313" key="9">
    <source>
        <dbReference type="Proteomes" id="UP000241436"/>
    </source>
</evidence>
<accession>A0A2T4TYC0</accession>
<dbReference type="FunFam" id="1.20.200.10:FF:000015">
    <property type="entry name" value="argininosuccinate lyase isoform X2"/>
    <property type="match status" value="1"/>
</dbReference>
<name>A0A2T4TYC0_9BACT</name>
<keyword evidence="5 8" id="KW-0456">Lyase</keyword>
<dbReference type="GO" id="GO:0005829">
    <property type="term" value="C:cytosol"/>
    <property type="evidence" value="ECO:0007669"/>
    <property type="project" value="TreeGrafter"/>
</dbReference>
<evidence type="ECO:0000313" key="8">
    <source>
        <dbReference type="EMBL" id="PTL36114.1"/>
    </source>
</evidence>
<dbReference type="HAMAP" id="MF_00006">
    <property type="entry name" value="Arg_succ_lyase"/>
    <property type="match status" value="1"/>
</dbReference>
<dbReference type="Gene3D" id="1.20.200.10">
    <property type="entry name" value="Fumarase/aspartase (Central domain)"/>
    <property type="match status" value="1"/>
</dbReference>
<dbReference type="SUPFAM" id="SSF48557">
    <property type="entry name" value="L-aspartase-like"/>
    <property type="match status" value="1"/>
</dbReference>
<dbReference type="PANTHER" id="PTHR43814:SF1">
    <property type="entry name" value="ARGININOSUCCINATE LYASE"/>
    <property type="match status" value="1"/>
</dbReference>
<dbReference type="FunFam" id="1.10.40.30:FF:000001">
    <property type="entry name" value="Argininosuccinate lyase"/>
    <property type="match status" value="1"/>
</dbReference>
<dbReference type="InterPro" id="IPR000362">
    <property type="entry name" value="Fumarate_lyase_fam"/>
</dbReference>
<dbReference type="Proteomes" id="UP000241436">
    <property type="component" value="Unassembled WGS sequence"/>
</dbReference>
<reference evidence="8 9" key="1">
    <citation type="submission" date="2017-09" db="EMBL/GenBank/DDBJ databases">
        <title>Bloom of a denitrifying methanotroph, Candidatus Methylomirabilis limnetica, in a deep stratified lake.</title>
        <authorList>
            <person name="Graf J.S."/>
            <person name="Marchant H.K."/>
            <person name="Tienken D."/>
            <person name="Hach P.F."/>
            <person name="Brand A."/>
            <person name="Schubert C.J."/>
            <person name="Kuypers M.M."/>
            <person name="Milucka J."/>
        </authorList>
    </citation>
    <scope>NUCLEOTIDE SEQUENCE [LARGE SCALE GENOMIC DNA]</scope>
    <source>
        <strain evidence="8 9">Zug</strain>
    </source>
</reference>
<dbReference type="InterPro" id="IPR009049">
    <property type="entry name" value="Argininosuccinate_lyase"/>
</dbReference>
<dbReference type="AlphaFoldDB" id="A0A2T4TYC0"/>
<evidence type="ECO:0000259" key="7">
    <source>
        <dbReference type="Pfam" id="PF14698"/>
    </source>
</evidence>
<dbReference type="EC" id="4.3.2.1" evidence="2 5"/>
<dbReference type="PANTHER" id="PTHR43814">
    <property type="entry name" value="ARGININOSUCCINATE LYASE"/>
    <property type="match status" value="1"/>
</dbReference>
<evidence type="ECO:0000256" key="1">
    <source>
        <dbReference type="ARBA" id="ARBA00004941"/>
    </source>
</evidence>
<comment type="subcellular location">
    <subcellularLocation>
        <location evidence="5">Cytoplasm</location>
    </subcellularLocation>
</comment>
<dbReference type="Gene3D" id="1.10.275.10">
    <property type="entry name" value="Fumarase/aspartase (N-terminal domain)"/>
    <property type="match status" value="1"/>
</dbReference>
<dbReference type="Pfam" id="PF14698">
    <property type="entry name" value="ASL_C2"/>
    <property type="match status" value="1"/>
</dbReference>
<feature type="domain" description="Fumarate lyase N-terminal" evidence="6">
    <location>
        <begin position="13"/>
        <end position="307"/>
    </location>
</feature>
<evidence type="ECO:0000259" key="6">
    <source>
        <dbReference type="Pfam" id="PF00206"/>
    </source>
</evidence>
<dbReference type="GO" id="GO:0042450">
    <property type="term" value="P:L-arginine biosynthetic process via ornithine"/>
    <property type="evidence" value="ECO:0007669"/>
    <property type="project" value="UniProtKB-UniRule"/>
</dbReference>
<reference evidence="9" key="2">
    <citation type="journal article" date="2018" name="Environ. Microbiol.">
        <title>Bloom of a denitrifying methanotroph, 'Candidatus Methylomirabilis limnetica', in a deep stratified lake.</title>
        <authorList>
            <person name="Graf J.S."/>
            <person name="Mayr M.J."/>
            <person name="Marchant H.K."/>
            <person name="Tienken D."/>
            <person name="Hach P.F."/>
            <person name="Brand A."/>
            <person name="Schubert C.J."/>
            <person name="Kuypers M.M."/>
            <person name="Milucka J."/>
        </authorList>
    </citation>
    <scope>NUCLEOTIDE SEQUENCE [LARGE SCALE GENOMIC DNA]</scope>
    <source>
        <strain evidence="9">Zug</strain>
    </source>
</reference>
<proteinExistence type="inferred from homology"/>
<dbReference type="UniPathway" id="UPA00068">
    <property type="reaction ID" value="UER00114"/>
</dbReference>
<comment type="similarity">
    <text evidence="5">Belongs to the lyase 1 family. Argininosuccinate lyase subfamily.</text>
</comment>
<dbReference type="Gene3D" id="1.10.40.30">
    <property type="entry name" value="Fumarase/aspartase (C-terminal domain)"/>
    <property type="match status" value="1"/>
</dbReference>
<dbReference type="PRINTS" id="PR00149">
    <property type="entry name" value="FUMRATELYASE"/>
</dbReference>
<dbReference type="CDD" id="cd01359">
    <property type="entry name" value="Argininosuccinate_lyase"/>
    <property type="match status" value="1"/>
</dbReference>
<dbReference type="PROSITE" id="PS00163">
    <property type="entry name" value="FUMARATE_LYASES"/>
    <property type="match status" value="1"/>
</dbReference>
<sequence length="465" mass="51523">MTVKRKTLKPWGGRFAQATDPGVEAYTASIQFDRRLYKYDIAGSVAHARMLAKCGLLTKAEADKIVAGLEEIGGEIERGEFRFDPSLEDIHMAIEARLIEKVGEAGAKLHTGRSRNDQVALDLRLYLRDEIGEVRRLAVGLEQALIAQAEAHLDLIMPGYTHMQRAQPVLLAHHLMAYVEMLERDRARLHDALRRVDVLPLGSGALAGVGLPIDRRFVAKELRFRALSANSLDAVSDRDFVIEPLFAFALLMTHLSRLAEEIVLWASAEFGFIELPDAFATGSSMMPQKKNPDVAELARGKTGRTFGALVALLTIVKGLPLSYNRDLQEDKEPLFDSADSVKATLLVMASLVSRLTFCGDRMRQAAEDGFLNATDLADYLVRKGMPFRQTHEMVGLLVRRALARRCRLEELSLDELQAASPLFERDVFAYITLEACIKRRTAIGGTATGAVKKAIKAAKVKLRSR</sequence>
<dbReference type="GO" id="GO:0004056">
    <property type="term" value="F:argininosuccinate lyase activity"/>
    <property type="evidence" value="ECO:0007669"/>
    <property type="project" value="UniProtKB-UniRule"/>
</dbReference>
<evidence type="ECO:0000256" key="3">
    <source>
        <dbReference type="ARBA" id="ARBA00022571"/>
    </source>
</evidence>
<gene>
    <name evidence="5 8" type="primary">argH</name>
    <name evidence="8" type="ORF">CLG94_05460</name>
</gene>
<evidence type="ECO:0000256" key="2">
    <source>
        <dbReference type="ARBA" id="ARBA00012338"/>
    </source>
</evidence>
<dbReference type="InterPro" id="IPR008948">
    <property type="entry name" value="L-Aspartase-like"/>
</dbReference>
<keyword evidence="4 5" id="KW-0028">Amino-acid biosynthesis</keyword>
<dbReference type="FunFam" id="1.10.275.10:FF:000002">
    <property type="entry name" value="Argininosuccinate lyase"/>
    <property type="match status" value="1"/>
</dbReference>
<protein>
    <recommendedName>
        <fullName evidence="2 5">Argininosuccinate lyase</fullName>
        <shortName evidence="5">ASAL</shortName>
        <ecNumber evidence="2 5">4.3.2.1</ecNumber>
    </recommendedName>
    <alternativeName>
        <fullName evidence="5">Arginosuccinase</fullName>
    </alternativeName>
</protein>
<keyword evidence="9" id="KW-1185">Reference proteome</keyword>
<comment type="pathway">
    <text evidence="1 5">Amino-acid biosynthesis; L-arginine biosynthesis; L-arginine from L-ornithine and carbamoyl phosphate: step 3/3.</text>
</comment>
<dbReference type="InterPro" id="IPR029419">
    <property type="entry name" value="Arg_succ_lyase_C"/>
</dbReference>
<organism evidence="8 9">
    <name type="scientific">Candidatus Methylomirabilis limnetica</name>
    <dbReference type="NCBI Taxonomy" id="2033718"/>
    <lineage>
        <taxon>Bacteria</taxon>
        <taxon>Candidatus Methylomirabilota</taxon>
        <taxon>Candidatus Methylomirabilia</taxon>
        <taxon>Candidatus Methylomirabilales</taxon>
        <taxon>Candidatus Methylomirabilaceae</taxon>
        <taxon>Candidatus Methylomirabilis</taxon>
    </lineage>
</organism>
<dbReference type="InterPro" id="IPR022761">
    <property type="entry name" value="Fumarate_lyase_N"/>
</dbReference>